<dbReference type="InterPro" id="IPR008332">
    <property type="entry name" value="MethylG_MeTrfase_N"/>
</dbReference>
<dbReference type="NCBIfam" id="TIGR00589">
    <property type="entry name" value="ogt"/>
    <property type="match status" value="1"/>
</dbReference>
<dbReference type="GO" id="GO:0003908">
    <property type="term" value="F:methylated-DNA-[protein]-cysteine S-methyltransferase activity"/>
    <property type="evidence" value="ECO:0007669"/>
    <property type="project" value="UniProtKB-UniRule"/>
</dbReference>
<accession>A0A806KMZ1</accession>
<dbReference type="SUPFAM" id="SSF46767">
    <property type="entry name" value="Methylated DNA-protein cysteine methyltransferase, C-terminal domain"/>
    <property type="match status" value="1"/>
</dbReference>
<dbReference type="GO" id="GO:0006307">
    <property type="term" value="P:DNA alkylation repair"/>
    <property type="evidence" value="ECO:0007669"/>
    <property type="project" value="UniProtKB-UniRule"/>
</dbReference>
<dbReference type="Pfam" id="PF01035">
    <property type="entry name" value="DNA_binding_1"/>
    <property type="match status" value="1"/>
</dbReference>
<evidence type="ECO:0000256" key="3">
    <source>
        <dbReference type="ARBA" id="ARBA00022490"/>
    </source>
</evidence>
<dbReference type="GO" id="GO:0005737">
    <property type="term" value="C:cytoplasm"/>
    <property type="evidence" value="ECO:0007669"/>
    <property type="project" value="UniProtKB-SubCell"/>
</dbReference>
<keyword evidence="3 9" id="KW-0963">Cytoplasm</keyword>
<dbReference type="PANTHER" id="PTHR10815">
    <property type="entry name" value="METHYLATED-DNA--PROTEIN-CYSTEINE METHYLTRANSFERASE"/>
    <property type="match status" value="1"/>
</dbReference>
<evidence type="ECO:0000259" key="10">
    <source>
        <dbReference type="Pfam" id="PF01035"/>
    </source>
</evidence>
<dbReference type="InterPro" id="IPR014048">
    <property type="entry name" value="MethylDNA_cys_MeTrfase_DNA-bd"/>
</dbReference>
<evidence type="ECO:0000256" key="8">
    <source>
        <dbReference type="ARBA" id="ARBA00049348"/>
    </source>
</evidence>
<dbReference type="SUPFAM" id="SSF53155">
    <property type="entry name" value="Methylated DNA-protein cysteine methyltransferase domain"/>
    <property type="match status" value="1"/>
</dbReference>
<dbReference type="Gene3D" id="3.30.160.70">
    <property type="entry name" value="Methylated DNA-protein cysteine methyltransferase domain"/>
    <property type="match status" value="1"/>
</dbReference>
<comment type="subcellular location">
    <subcellularLocation>
        <location evidence="9">Cytoplasm</location>
    </subcellularLocation>
</comment>
<dbReference type="AlphaFoldDB" id="A0A806KMZ1"/>
<organism evidence="12">
    <name type="scientific">uncultured bacterium contig00066</name>
    <dbReference type="NCBI Taxonomy" id="1181548"/>
    <lineage>
        <taxon>Bacteria</taxon>
        <taxon>environmental samples</taxon>
    </lineage>
</organism>
<dbReference type="InterPro" id="IPR001497">
    <property type="entry name" value="MethylDNA_cys_MeTrfase_AS"/>
</dbReference>
<dbReference type="EC" id="2.1.1.63" evidence="9"/>
<evidence type="ECO:0000259" key="11">
    <source>
        <dbReference type="Pfam" id="PF02870"/>
    </source>
</evidence>
<keyword evidence="7 9" id="KW-0234">DNA repair</keyword>
<comment type="function">
    <text evidence="9">Involved in the cellular defense against the biological effects of O6-methylguanine (O6-MeG) and O4-methylthymine (O4-MeT) in DNA. Repairs the methylated nucleobase in DNA by stoichiometrically transferring the methyl group to a cysteine residue in the enzyme. This is a suicide reaction: the enzyme is irreversibly inactivated.</text>
</comment>
<name>A0A806KMZ1_9BACT</name>
<dbReference type="InterPro" id="IPR036217">
    <property type="entry name" value="MethylDNA_cys_MeTrfase_DNAb"/>
</dbReference>
<dbReference type="PANTHER" id="PTHR10815:SF5">
    <property type="entry name" value="METHYLATED-DNA--PROTEIN-CYSTEINE METHYLTRANSFERASE"/>
    <property type="match status" value="1"/>
</dbReference>
<dbReference type="Gene3D" id="1.10.10.10">
    <property type="entry name" value="Winged helix-like DNA-binding domain superfamily/Winged helix DNA-binding domain"/>
    <property type="match status" value="1"/>
</dbReference>
<keyword evidence="6 9" id="KW-0227">DNA damage</keyword>
<evidence type="ECO:0000256" key="7">
    <source>
        <dbReference type="ARBA" id="ARBA00023204"/>
    </source>
</evidence>
<dbReference type="EMBL" id="JQ844172">
    <property type="protein sequence ID" value="AGS51828.1"/>
    <property type="molecule type" value="Genomic_DNA"/>
</dbReference>
<evidence type="ECO:0000256" key="1">
    <source>
        <dbReference type="ARBA" id="ARBA00001286"/>
    </source>
</evidence>
<dbReference type="HAMAP" id="MF_00772">
    <property type="entry name" value="OGT"/>
    <property type="match status" value="1"/>
</dbReference>
<evidence type="ECO:0000256" key="5">
    <source>
        <dbReference type="ARBA" id="ARBA00022679"/>
    </source>
</evidence>
<proteinExistence type="inferred from homology"/>
<sequence length="171" mass="19303">MKIIYHYNFKICNLFKFAIAEEDGAICNIFFSTEKKHDEFEKKETPLIKEAAKQLDEYFNRKRKKFDLPVILHGTEFQIKVWKALQKIPYGQTRSYGEIAALTGNPKASRAVGMANNRNPIPIIIPCHRVIGSNGSLTGYAGGLELKRQLLDLEKQNPSSARSVSSVVKSS</sequence>
<evidence type="ECO:0000313" key="12">
    <source>
        <dbReference type="EMBL" id="AGS51828.1"/>
    </source>
</evidence>
<dbReference type="InterPro" id="IPR036388">
    <property type="entry name" value="WH-like_DNA-bd_sf"/>
</dbReference>
<feature type="domain" description="Methylated-DNA-[protein]-cysteine S-methyltransferase DNA binding" evidence="10">
    <location>
        <begin position="76"/>
        <end position="155"/>
    </location>
</feature>
<dbReference type="GO" id="GO:0032259">
    <property type="term" value="P:methylation"/>
    <property type="evidence" value="ECO:0007669"/>
    <property type="project" value="UniProtKB-KW"/>
</dbReference>
<comment type="similarity">
    <text evidence="2 9">Belongs to the MGMT family.</text>
</comment>
<evidence type="ECO:0000256" key="2">
    <source>
        <dbReference type="ARBA" id="ARBA00008711"/>
    </source>
</evidence>
<evidence type="ECO:0000256" key="6">
    <source>
        <dbReference type="ARBA" id="ARBA00022763"/>
    </source>
</evidence>
<dbReference type="Pfam" id="PF02870">
    <property type="entry name" value="Methyltransf_1N"/>
    <property type="match status" value="1"/>
</dbReference>
<comment type="catalytic activity">
    <reaction evidence="8 9">
        <text>a 6-O-methyl-2'-deoxyguanosine in DNA + L-cysteinyl-[protein] = S-methyl-L-cysteinyl-[protein] + a 2'-deoxyguanosine in DNA</text>
        <dbReference type="Rhea" id="RHEA:24000"/>
        <dbReference type="Rhea" id="RHEA-COMP:10131"/>
        <dbReference type="Rhea" id="RHEA-COMP:10132"/>
        <dbReference type="Rhea" id="RHEA-COMP:11367"/>
        <dbReference type="Rhea" id="RHEA-COMP:11368"/>
        <dbReference type="ChEBI" id="CHEBI:29950"/>
        <dbReference type="ChEBI" id="CHEBI:82612"/>
        <dbReference type="ChEBI" id="CHEBI:85445"/>
        <dbReference type="ChEBI" id="CHEBI:85448"/>
        <dbReference type="EC" id="2.1.1.63"/>
    </reaction>
</comment>
<dbReference type="InterPro" id="IPR036631">
    <property type="entry name" value="MGMT_N_sf"/>
</dbReference>
<dbReference type="InterPro" id="IPR023546">
    <property type="entry name" value="MGMT"/>
</dbReference>
<reference evidence="12" key="1">
    <citation type="submission" date="2012-03" db="EMBL/GenBank/DDBJ databases">
        <title>Functional metagenomics reveals considerable lignocellulase gene clusters in the gut microbiome of a wood-feeding higher termite.</title>
        <authorList>
            <person name="Liu N."/>
        </authorList>
    </citation>
    <scope>NUCLEOTIDE SEQUENCE</scope>
</reference>
<keyword evidence="5 9" id="KW-0808">Transferase</keyword>
<feature type="active site" description="Nucleophile; methyl group acceptor" evidence="9">
    <location>
        <position position="127"/>
    </location>
</feature>
<keyword evidence="4 9" id="KW-0489">Methyltransferase</keyword>
<dbReference type="FunFam" id="1.10.10.10:FF:000214">
    <property type="entry name" value="Methylated-DNA--protein-cysteine methyltransferase"/>
    <property type="match status" value="1"/>
</dbReference>
<comment type="catalytic activity">
    <reaction evidence="1 9">
        <text>a 4-O-methyl-thymidine in DNA + L-cysteinyl-[protein] = a thymidine in DNA + S-methyl-L-cysteinyl-[protein]</text>
        <dbReference type="Rhea" id="RHEA:53428"/>
        <dbReference type="Rhea" id="RHEA-COMP:10131"/>
        <dbReference type="Rhea" id="RHEA-COMP:10132"/>
        <dbReference type="Rhea" id="RHEA-COMP:13555"/>
        <dbReference type="Rhea" id="RHEA-COMP:13556"/>
        <dbReference type="ChEBI" id="CHEBI:29950"/>
        <dbReference type="ChEBI" id="CHEBI:82612"/>
        <dbReference type="ChEBI" id="CHEBI:137386"/>
        <dbReference type="ChEBI" id="CHEBI:137387"/>
        <dbReference type="EC" id="2.1.1.63"/>
    </reaction>
</comment>
<evidence type="ECO:0000256" key="4">
    <source>
        <dbReference type="ARBA" id="ARBA00022603"/>
    </source>
</evidence>
<protein>
    <recommendedName>
        <fullName evidence="9">Methylated-DNA--protein-cysteine methyltransferase</fullName>
        <ecNumber evidence="9">2.1.1.63</ecNumber>
    </recommendedName>
    <alternativeName>
        <fullName evidence="9">6-O-methylguanine-DNA methyltransferase</fullName>
        <shortName evidence="9">MGMT</shortName>
    </alternativeName>
    <alternativeName>
        <fullName evidence="9">O-6-methylguanine-DNA-alkyltransferase</fullName>
    </alternativeName>
</protein>
<feature type="domain" description="Methylguanine DNA methyltransferase ribonuclease-like" evidence="11">
    <location>
        <begin position="14"/>
        <end position="70"/>
    </location>
</feature>
<dbReference type="CDD" id="cd06445">
    <property type="entry name" value="ATase"/>
    <property type="match status" value="1"/>
</dbReference>
<dbReference type="PROSITE" id="PS00374">
    <property type="entry name" value="MGMT"/>
    <property type="match status" value="1"/>
</dbReference>
<comment type="miscellaneous">
    <text evidence="9">This enzyme catalyzes only one turnover and therefore is not strictly catalytic. According to one definition, an enzyme is a biocatalyst that acts repeatedly and over many reaction cycles.</text>
</comment>
<evidence type="ECO:0000256" key="9">
    <source>
        <dbReference type="HAMAP-Rule" id="MF_00772"/>
    </source>
</evidence>